<protein>
    <submittedName>
        <fullName evidence="2">Uncharacterized protein</fullName>
    </submittedName>
</protein>
<evidence type="ECO:0000313" key="1">
    <source>
        <dbReference type="Proteomes" id="UP000887580"/>
    </source>
</evidence>
<sequence>MTDLRQLPPLRRLDDSVHPEINNGGNPTYNPTYGGAYVNLNPYYHNRNIEISIMVFRSFRNQNFDLT</sequence>
<reference evidence="2" key="1">
    <citation type="submission" date="2022-11" db="UniProtKB">
        <authorList>
            <consortium name="WormBaseParasite"/>
        </authorList>
    </citation>
    <scope>IDENTIFICATION</scope>
</reference>
<dbReference type="Proteomes" id="UP000887580">
    <property type="component" value="Unplaced"/>
</dbReference>
<evidence type="ECO:0000313" key="2">
    <source>
        <dbReference type="WBParaSite" id="PS1159_v2.g19257.t1"/>
    </source>
</evidence>
<name>A0AC35FNX1_9BILA</name>
<organism evidence="1 2">
    <name type="scientific">Panagrolaimus sp. PS1159</name>
    <dbReference type="NCBI Taxonomy" id="55785"/>
    <lineage>
        <taxon>Eukaryota</taxon>
        <taxon>Metazoa</taxon>
        <taxon>Ecdysozoa</taxon>
        <taxon>Nematoda</taxon>
        <taxon>Chromadorea</taxon>
        <taxon>Rhabditida</taxon>
        <taxon>Tylenchina</taxon>
        <taxon>Panagrolaimomorpha</taxon>
        <taxon>Panagrolaimoidea</taxon>
        <taxon>Panagrolaimidae</taxon>
        <taxon>Panagrolaimus</taxon>
    </lineage>
</organism>
<accession>A0AC35FNX1</accession>
<proteinExistence type="predicted"/>
<dbReference type="WBParaSite" id="PS1159_v2.g19257.t1">
    <property type="protein sequence ID" value="PS1159_v2.g19257.t1"/>
    <property type="gene ID" value="PS1159_v2.g19257"/>
</dbReference>